<gene>
    <name evidence="2" type="ORF">CEP64_02435</name>
</gene>
<keyword evidence="1" id="KW-1133">Transmembrane helix</keyword>
<proteinExistence type="predicted"/>
<accession>A0AAI8DGH6</accession>
<protein>
    <recommendedName>
        <fullName evidence="4">DUF2975 domain-containing protein</fullName>
    </recommendedName>
</protein>
<evidence type="ECO:0000256" key="1">
    <source>
        <dbReference type="SAM" id="Phobius"/>
    </source>
</evidence>
<sequence>MSNITNTEKRGYTITLITMILNILILGVILVKFFIEVPVSTAFDLRDAVFYYLICFTIQSLLTIVFFIFVLRFVKNIKKKDFFNSGNYNKIFHSSIIIMIYATLNSMKSLIGVDIIYKDLLDTAPFTSVLLLNIALMMLNFLAIYDESESMKEEHDLTV</sequence>
<keyword evidence="1" id="KW-0472">Membrane</keyword>
<evidence type="ECO:0000313" key="3">
    <source>
        <dbReference type="Proteomes" id="UP000197058"/>
    </source>
</evidence>
<dbReference type="KEGG" id="sscu:CEP64_02435"/>
<keyword evidence="1" id="KW-0812">Transmembrane</keyword>
<dbReference type="RefSeq" id="WP_088592209.1">
    <property type="nucleotide sequence ID" value="NZ_CP022046.2"/>
</dbReference>
<feature type="transmembrane region" description="Helical" evidence="1">
    <location>
        <begin position="95"/>
        <end position="117"/>
    </location>
</feature>
<name>A0AAI8DGH6_MAMSC</name>
<reference evidence="3" key="1">
    <citation type="submission" date="2017-06" db="EMBL/GenBank/DDBJ databases">
        <title>FDA dAtabase for Regulatory Grade micrObial Sequences (FDA-ARGOS): Supporting development and validation of Infectious Disease Dx tests.</title>
        <authorList>
            <person name="Goldberg B."/>
            <person name="Campos J."/>
            <person name="Tallon L."/>
            <person name="Sadzewicz L."/>
            <person name="Sengamalay N."/>
            <person name="Ott S."/>
            <person name="Godinez A."/>
            <person name="Nagaraj S."/>
            <person name="Vavikolanu K."/>
            <person name="Nadendla S."/>
            <person name="George J."/>
            <person name="Geyer C."/>
            <person name="Sichtig H."/>
        </authorList>
    </citation>
    <scope>NUCLEOTIDE SEQUENCE [LARGE SCALE GENOMIC DNA]</scope>
    <source>
        <strain evidence="3">FDAARGOS_285</strain>
    </source>
</reference>
<dbReference type="Proteomes" id="UP000197058">
    <property type="component" value="Chromosome"/>
</dbReference>
<dbReference type="AlphaFoldDB" id="A0AAI8DGH6"/>
<evidence type="ECO:0000313" key="2">
    <source>
        <dbReference type="EMBL" id="ASE33498.1"/>
    </source>
</evidence>
<feature type="transmembrane region" description="Helical" evidence="1">
    <location>
        <begin position="50"/>
        <end position="74"/>
    </location>
</feature>
<evidence type="ECO:0008006" key="4">
    <source>
        <dbReference type="Google" id="ProtNLM"/>
    </source>
</evidence>
<feature type="transmembrane region" description="Helical" evidence="1">
    <location>
        <begin position="12"/>
        <end position="35"/>
    </location>
</feature>
<organism evidence="2 3">
    <name type="scientific">Mammaliicoccus sciuri</name>
    <name type="common">Staphylococcus sciuri</name>
    <dbReference type="NCBI Taxonomy" id="1296"/>
    <lineage>
        <taxon>Bacteria</taxon>
        <taxon>Bacillati</taxon>
        <taxon>Bacillota</taxon>
        <taxon>Bacilli</taxon>
        <taxon>Bacillales</taxon>
        <taxon>Staphylococcaceae</taxon>
        <taxon>Mammaliicoccus</taxon>
    </lineage>
</organism>
<feature type="transmembrane region" description="Helical" evidence="1">
    <location>
        <begin position="123"/>
        <end position="145"/>
    </location>
</feature>
<dbReference type="EMBL" id="CP022046">
    <property type="protein sequence ID" value="ASE33498.1"/>
    <property type="molecule type" value="Genomic_DNA"/>
</dbReference>